<dbReference type="InterPro" id="IPR036442">
    <property type="entry name" value="ProQ/FinO_sf"/>
</dbReference>
<dbReference type="GO" id="GO:0010608">
    <property type="term" value="P:post-transcriptional regulation of gene expression"/>
    <property type="evidence" value="ECO:0007669"/>
    <property type="project" value="InterPro"/>
</dbReference>
<evidence type="ECO:0000259" key="5">
    <source>
        <dbReference type="SMART" id="SM00945"/>
    </source>
</evidence>
<dbReference type="GO" id="GO:0005829">
    <property type="term" value="C:cytosol"/>
    <property type="evidence" value="ECO:0007669"/>
    <property type="project" value="TreeGrafter"/>
</dbReference>
<feature type="domain" description="ProQ/FinO" evidence="5">
    <location>
        <begin position="5"/>
        <end position="120"/>
    </location>
</feature>
<comment type="caution">
    <text evidence="6">The sequence shown here is derived from an EMBL/GenBank/DDBJ whole genome shotgun (WGS) entry which is preliminary data.</text>
</comment>
<dbReference type="GO" id="GO:0033592">
    <property type="term" value="F:RNA strand annealing activity"/>
    <property type="evidence" value="ECO:0007669"/>
    <property type="project" value="InterPro"/>
</dbReference>
<keyword evidence="7" id="KW-1185">Reference proteome</keyword>
<keyword evidence="2" id="KW-0694">RNA-binding</keyword>
<dbReference type="SUPFAM" id="SSF48657">
    <property type="entry name" value="FinO-like"/>
    <property type="match status" value="1"/>
</dbReference>
<dbReference type="RefSeq" id="WP_086487572.1">
    <property type="nucleotide sequence ID" value="NZ_MSLT01000012.1"/>
</dbReference>
<dbReference type="Gene3D" id="1.10.1710.10">
    <property type="entry name" value="ProQ/FinO domain"/>
    <property type="match status" value="1"/>
</dbReference>
<dbReference type="SMART" id="SM00945">
    <property type="entry name" value="ProQ"/>
    <property type="match status" value="1"/>
</dbReference>
<evidence type="ECO:0000256" key="4">
    <source>
        <dbReference type="SAM" id="MobiDB-lite"/>
    </source>
</evidence>
<dbReference type="Proteomes" id="UP000194798">
    <property type="component" value="Unassembled WGS sequence"/>
</dbReference>
<evidence type="ECO:0000313" key="6">
    <source>
        <dbReference type="EMBL" id="OUD13792.1"/>
    </source>
</evidence>
<evidence type="ECO:0000256" key="2">
    <source>
        <dbReference type="ARBA" id="ARBA00022884"/>
    </source>
</evidence>
<dbReference type="PANTHER" id="PTHR38106:SF1">
    <property type="entry name" value="RNA CHAPERONE PROQ"/>
    <property type="match status" value="1"/>
</dbReference>
<feature type="compositionally biased region" description="Basic and acidic residues" evidence="4">
    <location>
        <begin position="95"/>
        <end position="116"/>
    </location>
</feature>
<evidence type="ECO:0000256" key="3">
    <source>
        <dbReference type="ARBA" id="ARBA00023186"/>
    </source>
</evidence>
<feature type="compositionally biased region" description="Basic residues" evidence="4">
    <location>
        <begin position="117"/>
        <end position="131"/>
    </location>
</feature>
<evidence type="ECO:0000256" key="1">
    <source>
        <dbReference type="ARBA" id="ARBA00022490"/>
    </source>
</evidence>
<accession>A0A251X8C9</accession>
<sequence length="214" mass="23379">MAINTKINQNAAPTLALLKSRFPDIFVDDATRMRPLKIGIHKDLFEAFEGQVTRMSIRGALALYTSSAEYKPVVQPGVARIGLDGQPCGVVEAEYQEHPAKTKKDKARPARTEAPPKRRGTVQHPTRRVRARKQEDGQAPAPSTRPSRPPRQGHGTRPAVVIRTAVKVPVPHANPSAPLLSDELKNDAAGNRPIIKLKKRRKISSDEGGESSGE</sequence>
<dbReference type="OrthoDB" id="8421419at2"/>
<dbReference type="GO" id="GO:0034057">
    <property type="term" value="F:RNA strand-exchange activity"/>
    <property type="evidence" value="ECO:0007669"/>
    <property type="project" value="InterPro"/>
</dbReference>
<dbReference type="EMBL" id="MSLT01000012">
    <property type="protein sequence ID" value="OUD13792.1"/>
    <property type="molecule type" value="Genomic_DNA"/>
</dbReference>
<keyword evidence="1" id="KW-0963">Cytoplasm</keyword>
<dbReference type="PANTHER" id="PTHR38106">
    <property type="entry name" value="RNA CHAPERONE PROQ"/>
    <property type="match status" value="1"/>
</dbReference>
<proteinExistence type="predicted"/>
<gene>
    <name evidence="6" type="ORF">TPSD3_05415</name>
</gene>
<name>A0A251X8C9_9GAMM</name>
<dbReference type="InterPro" id="IPR016103">
    <property type="entry name" value="ProQ/FinO"/>
</dbReference>
<reference evidence="6 7" key="1">
    <citation type="submission" date="2016-12" db="EMBL/GenBank/DDBJ databases">
        <title>Thioflexothrix psekupsii D3 genome sequencing and assembly.</title>
        <authorList>
            <person name="Fomenkov A."/>
            <person name="Vincze T."/>
            <person name="Grabovich M."/>
            <person name="Anton B.P."/>
            <person name="Dubinina G."/>
            <person name="Orlova M."/>
            <person name="Belousova E."/>
            <person name="Roberts R.J."/>
        </authorList>
    </citation>
    <scope>NUCLEOTIDE SEQUENCE [LARGE SCALE GENOMIC DNA]</scope>
    <source>
        <strain evidence="6">D3</strain>
    </source>
</reference>
<feature type="region of interest" description="Disordered" evidence="4">
    <location>
        <begin position="95"/>
        <end position="214"/>
    </location>
</feature>
<dbReference type="Pfam" id="PF04352">
    <property type="entry name" value="ProQ"/>
    <property type="match status" value="1"/>
</dbReference>
<protein>
    <recommendedName>
        <fullName evidence="5">ProQ/FinO domain-containing protein</fullName>
    </recommendedName>
</protein>
<evidence type="ECO:0000313" key="7">
    <source>
        <dbReference type="Proteomes" id="UP000194798"/>
    </source>
</evidence>
<dbReference type="InterPro" id="IPR023529">
    <property type="entry name" value="ProQ"/>
</dbReference>
<keyword evidence="3" id="KW-0143">Chaperone</keyword>
<dbReference type="AlphaFoldDB" id="A0A251X8C9"/>
<organism evidence="6 7">
    <name type="scientific">Thioflexithrix psekupsensis</name>
    <dbReference type="NCBI Taxonomy" id="1570016"/>
    <lineage>
        <taxon>Bacteria</taxon>
        <taxon>Pseudomonadati</taxon>
        <taxon>Pseudomonadota</taxon>
        <taxon>Gammaproteobacteria</taxon>
        <taxon>Thiotrichales</taxon>
        <taxon>Thioflexithrix</taxon>
    </lineage>
</organism>